<dbReference type="EnsemblPlants" id="KQK91605">
    <property type="protein sequence ID" value="KQK91605"/>
    <property type="gene ID" value="SETIT_040570mg"/>
</dbReference>
<dbReference type="Proteomes" id="UP000004995">
    <property type="component" value="Unassembled WGS sequence"/>
</dbReference>
<sequence>MFSISIPVARSSCKFVLRVYSLENINSHSLLHSYHSHLGHSNSSCFCMLLNAVSN</sequence>
<accession>K4ANS3</accession>
<dbReference type="HOGENOM" id="CLU_3036017_0_0_1"/>
<evidence type="ECO:0000313" key="2">
    <source>
        <dbReference type="Proteomes" id="UP000004995"/>
    </source>
</evidence>
<reference evidence="1" key="2">
    <citation type="submission" date="2018-08" db="UniProtKB">
        <authorList>
            <consortium name="EnsemblPlants"/>
        </authorList>
    </citation>
    <scope>IDENTIFICATION</scope>
    <source>
        <strain evidence="1">Yugu1</strain>
    </source>
</reference>
<name>K4ANS3_SETIT</name>
<reference evidence="2" key="1">
    <citation type="journal article" date="2012" name="Nat. Biotechnol.">
        <title>Reference genome sequence of the model plant Setaria.</title>
        <authorList>
            <person name="Bennetzen J.L."/>
            <person name="Schmutz J."/>
            <person name="Wang H."/>
            <person name="Percifield R."/>
            <person name="Hawkins J."/>
            <person name="Pontaroli A.C."/>
            <person name="Estep M."/>
            <person name="Feng L."/>
            <person name="Vaughn J.N."/>
            <person name="Grimwood J."/>
            <person name="Jenkins J."/>
            <person name="Barry K."/>
            <person name="Lindquist E."/>
            <person name="Hellsten U."/>
            <person name="Deshpande S."/>
            <person name="Wang X."/>
            <person name="Wu X."/>
            <person name="Mitros T."/>
            <person name="Triplett J."/>
            <person name="Yang X."/>
            <person name="Ye C.Y."/>
            <person name="Mauro-Herrera M."/>
            <person name="Wang L."/>
            <person name="Li P."/>
            <person name="Sharma M."/>
            <person name="Sharma R."/>
            <person name="Ronald P.C."/>
            <person name="Panaud O."/>
            <person name="Kellogg E.A."/>
            <person name="Brutnell T.P."/>
            <person name="Doust A.N."/>
            <person name="Tuskan G.A."/>
            <person name="Rokhsar D."/>
            <person name="Devos K.M."/>
        </authorList>
    </citation>
    <scope>NUCLEOTIDE SEQUENCE [LARGE SCALE GENOMIC DNA]</scope>
    <source>
        <strain evidence="2">cv. Yugu1</strain>
    </source>
</reference>
<proteinExistence type="predicted"/>
<evidence type="ECO:0000313" key="1">
    <source>
        <dbReference type="EnsemblPlants" id="KQK91605"/>
    </source>
</evidence>
<protein>
    <submittedName>
        <fullName evidence="1">Uncharacterized protein</fullName>
    </submittedName>
</protein>
<dbReference type="EMBL" id="AGNK02006051">
    <property type="status" value="NOT_ANNOTATED_CDS"/>
    <property type="molecule type" value="Genomic_DNA"/>
</dbReference>
<organism evidence="1 2">
    <name type="scientific">Setaria italica</name>
    <name type="common">Foxtail millet</name>
    <name type="synonym">Panicum italicum</name>
    <dbReference type="NCBI Taxonomy" id="4555"/>
    <lineage>
        <taxon>Eukaryota</taxon>
        <taxon>Viridiplantae</taxon>
        <taxon>Streptophyta</taxon>
        <taxon>Embryophyta</taxon>
        <taxon>Tracheophyta</taxon>
        <taxon>Spermatophyta</taxon>
        <taxon>Magnoliopsida</taxon>
        <taxon>Liliopsida</taxon>
        <taxon>Poales</taxon>
        <taxon>Poaceae</taxon>
        <taxon>PACMAD clade</taxon>
        <taxon>Panicoideae</taxon>
        <taxon>Panicodae</taxon>
        <taxon>Paniceae</taxon>
        <taxon>Cenchrinae</taxon>
        <taxon>Setaria</taxon>
    </lineage>
</organism>
<dbReference type="InParanoid" id="K4ANS3"/>
<dbReference type="Gramene" id="KQK91605">
    <property type="protein sequence ID" value="KQK91605"/>
    <property type="gene ID" value="SETIT_040570mg"/>
</dbReference>
<keyword evidence="2" id="KW-1185">Reference proteome</keyword>
<dbReference type="AlphaFoldDB" id="K4ANS3"/>